<organism evidence="1">
    <name type="scientific">freshwater metagenome</name>
    <dbReference type="NCBI Taxonomy" id="449393"/>
    <lineage>
        <taxon>unclassified sequences</taxon>
        <taxon>metagenomes</taxon>
        <taxon>ecological metagenomes</taxon>
    </lineage>
</organism>
<gene>
    <name evidence="1" type="ORF">UFOPK1591_01377</name>
</gene>
<evidence type="ECO:0000313" key="1">
    <source>
        <dbReference type="EMBL" id="CAB4572496.1"/>
    </source>
</evidence>
<sequence length="274" mass="29462">MTSRHISERGCTRPTAQIFVRASGSEVGTPRVEFDNDRTNGVGEIPQHEGARVMRGCGDSGSVGHESRPIRHMTEQHECGSLAHDLANLLERDTGFGVSRNPPQCHSTFGGDAIKQVTVCGKVIAVGDDFGAGRIVAQLGIHGGTRKLVENDTRGVTDKCLPWRCAKRYPSDFVTEFVGEVHPPFVPGPNEPGSPFVAQNRLDSFDGGAGRSAERVAVKVRQRHAAQLRVGSRGAKESVTVGRERVGRVELGGAGSKVSHRMKPIPRVRWCGSG</sequence>
<reference evidence="1" key="1">
    <citation type="submission" date="2020-05" db="EMBL/GenBank/DDBJ databases">
        <authorList>
            <person name="Chiriac C."/>
            <person name="Salcher M."/>
            <person name="Ghai R."/>
            <person name="Kavagutti S V."/>
        </authorList>
    </citation>
    <scope>NUCLEOTIDE SEQUENCE</scope>
</reference>
<protein>
    <submittedName>
        <fullName evidence="1">Unannotated protein</fullName>
    </submittedName>
</protein>
<accession>A0A6J6E9I2</accession>
<name>A0A6J6E9I2_9ZZZZ</name>
<proteinExistence type="predicted"/>
<dbReference type="AlphaFoldDB" id="A0A6J6E9I2"/>
<dbReference type="EMBL" id="CAEZTD010000144">
    <property type="protein sequence ID" value="CAB4572496.1"/>
    <property type="molecule type" value="Genomic_DNA"/>
</dbReference>